<evidence type="ECO:0000256" key="2">
    <source>
        <dbReference type="ARBA" id="ARBA00013111"/>
    </source>
</evidence>
<evidence type="ECO:0000259" key="6">
    <source>
        <dbReference type="Pfam" id="PF12697"/>
    </source>
</evidence>
<dbReference type="InterPro" id="IPR016812">
    <property type="entry name" value="PPase_methylesterase_euk"/>
</dbReference>
<dbReference type="Proteomes" id="UP000502823">
    <property type="component" value="Unassembled WGS sequence"/>
</dbReference>
<protein>
    <recommendedName>
        <fullName evidence="2">protein phosphatase methylesterase-1</fullName>
        <ecNumber evidence="2">3.1.1.89</ecNumber>
    </recommendedName>
</protein>
<accession>A0A6L2PI53</accession>
<dbReference type="AlphaFoldDB" id="A0A6L2PI53"/>
<keyword evidence="3" id="KW-0719">Serine esterase</keyword>
<evidence type="ECO:0000256" key="1">
    <source>
        <dbReference type="ARBA" id="ARBA00008645"/>
    </source>
</evidence>
<proteinExistence type="inferred from homology"/>
<reference evidence="8" key="1">
    <citation type="submission" date="2020-01" db="EMBL/GenBank/DDBJ databases">
        <title>Draft genome sequence of the Termite Coptotermes fromosanus.</title>
        <authorList>
            <person name="Itakura S."/>
            <person name="Yosikawa Y."/>
            <person name="Umezawa K."/>
        </authorList>
    </citation>
    <scope>NUCLEOTIDE SEQUENCE [LARGE SCALE GENOMIC DNA]</scope>
</reference>
<comment type="similarity">
    <text evidence="1">Belongs to the AB hydrolase superfamily.</text>
</comment>
<gene>
    <name evidence="7" type="ORF">Cfor_01295</name>
</gene>
<dbReference type="InterPro" id="IPR000073">
    <property type="entry name" value="AB_hydrolase_1"/>
</dbReference>
<dbReference type="Pfam" id="PF12697">
    <property type="entry name" value="Abhydrolase_6"/>
    <property type="match status" value="1"/>
</dbReference>
<comment type="caution">
    <text evidence="7">The sequence shown here is derived from an EMBL/GenBank/DDBJ whole genome shotgun (WGS) entry which is preliminary data.</text>
</comment>
<dbReference type="InterPro" id="IPR000639">
    <property type="entry name" value="Epox_hydrolase-like"/>
</dbReference>
<keyword evidence="4" id="KW-0378">Hydrolase</keyword>
<dbReference type="GO" id="GO:0051723">
    <property type="term" value="F:protein methylesterase activity"/>
    <property type="evidence" value="ECO:0007669"/>
    <property type="project" value="UniProtKB-EC"/>
</dbReference>
<evidence type="ECO:0000256" key="4">
    <source>
        <dbReference type="ARBA" id="ARBA00022801"/>
    </source>
</evidence>
<evidence type="ECO:0000256" key="3">
    <source>
        <dbReference type="ARBA" id="ARBA00022487"/>
    </source>
</evidence>
<keyword evidence="8" id="KW-1185">Reference proteome</keyword>
<evidence type="ECO:0000313" key="7">
    <source>
        <dbReference type="EMBL" id="GFG32251.1"/>
    </source>
</evidence>
<comment type="catalytic activity">
    <reaction evidence="5">
        <text>[phosphatase 2A protein]-C-terminal L-leucine methyl ester + H2O = [phosphatase 2A protein]-C-terminal L-leucine + methanol + H(+)</text>
        <dbReference type="Rhea" id="RHEA:48548"/>
        <dbReference type="Rhea" id="RHEA-COMP:12134"/>
        <dbReference type="Rhea" id="RHEA-COMP:12135"/>
        <dbReference type="ChEBI" id="CHEBI:15377"/>
        <dbReference type="ChEBI" id="CHEBI:15378"/>
        <dbReference type="ChEBI" id="CHEBI:17790"/>
        <dbReference type="ChEBI" id="CHEBI:90516"/>
        <dbReference type="ChEBI" id="CHEBI:90517"/>
        <dbReference type="EC" id="3.1.1.89"/>
    </reaction>
</comment>
<sequence>MQYRGSELQYTAHLSRGDHPWNRDHFPSNDYNTPHFGTLVANSYSWYIGKKCVAIRLWDFNIWLSVYRRNVNIAKDDSKSEIATFCADWFIGLKSSVTSMVGCQVLAIDLRGHGDTVTTNEEDLSAETMARDIGDIIRTLYGSDPPPVILIGHSMGGAIAVHTASANYIPSLIGLAVIDVVEGTALDALASMQSFLRGRPTHFKSLEHAIEWCVRSGQVRNVESAKVSMPGQIKNNKSGKLATNDIDTYVPTDQVGEQHSTLASDAIREEETEASNSEGQKPVTDVFKHPSALANSDSQTWKYVWRIDLGQTEKYWSGWFKGLSNIFLNCPVPKMLLLAGIDRLDKDLTVGQMQGKFQMQVLPQCGHAVHEDVPDKVAEVLATFMIRHKFAEPESNFERFVCSDLV</sequence>
<dbReference type="EC" id="3.1.1.89" evidence="2"/>
<name>A0A6L2PI53_COPFO</name>
<dbReference type="InParanoid" id="A0A6L2PI53"/>
<dbReference type="PRINTS" id="PR00412">
    <property type="entry name" value="EPOXHYDRLASE"/>
</dbReference>
<dbReference type="OrthoDB" id="194865at2759"/>
<dbReference type="Gene3D" id="3.40.50.1820">
    <property type="entry name" value="alpha/beta hydrolase"/>
    <property type="match status" value="1"/>
</dbReference>
<dbReference type="InterPro" id="IPR029058">
    <property type="entry name" value="AB_hydrolase_fold"/>
</dbReference>
<dbReference type="FunCoup" id="A0A6L2PI53">
    <property type="interactions" value="2270"/>
</dbReference>
<dbReference type="SUPFAM" id="SSF53474">
    <property type="entry name" value="alpha/beta-Hydrolases"/>
    <property type="match status" value="1"/>
</dbReference>
<organism evidence="7 8">
    <name type="scientific">Coptotermes formosanus</name>
    <name type="common">Formosan subterranean termite</name>
    <dbReference type="NCBI Taxonomy" id="36987"/>
    <lineage>
        <taxon>Eukaryota</taxon>
        <taxon>Metazoa</taxon>
        <taxon>Ecdysozoa</taxon>
        <taxon>Arthropoda</taxon>
        <taxon>Hexapoda</taxon>
        <taxon>Insecta</taxon>
        <taxon>Pterygota</taxon>
        <taxon>Neoptera</taxon>
        <taxon>Polyneoptera</taxon>
        <taxon>Dictyoptera</taxon>
        <taxon>Blattodea</taxon>
        <taxon>Blattoidea</taxon>
        <taxon>Termitoidae</taxon>
        <taxon>Rhinotermitidae</taxon>
        <taxon>Coptotermes</taxon>
    </lineage>
</organism>
<dbReference type="PANTHER" id="PTHR14189:SF0">
    <property type="entry name" value="PROTEIN PHOSPHATASE METHYLESTERASE 1"/>
    <property type="match status" value="1"/>
</dbReference>
<evidence type="ECO:0000256" key="5">
    <source>
        <dbReference type="ARBA" id="ARBA00049203"/>
    </source>
</evidence>
<feature type="domain" description="AB hydrolase-1" evidence="6">
    <location>
        <begin position="102"/>
        <end position="380"/>
    </location>
</feature>
<dbReference type="PANTHER" id="PTHR14189">
    <property type="entry name" value="PROTEIN PHOSPHATASE METHYLESTERASE-1 RELATED"/>
    <property type="match status" value="1"/>
</dbReference>
<dbReference type="EMBL" id="BLKM01004705">
    <property type="protein sequence ID" value="GFG32251.1"/>
    <property type="molecule type" value="Genomic_DNA"/>
</dbReference>
<evidence type="ECO:0000313" key="8">
    <source>
        <dbReference type="Proteomes" id="UP000502823"/>
    </source>
</evidence>